<feature type="signal peptide" evidence="1">
    <location>
        <begin position="1"/>
        <end position="30"/>
    </location>
</feature>
<name>A0A8D8AS16_CULPI</name>
<accession>A0A8D8AS16</accession>
<sequence>MSLGQKTPRHVLLCCDLCVLLCTRLKLSLSAPLPPLMLSTHIDKHFYLYTHRTQRERESQTHTPAPPLIVENSTFLPLDFPRGTLEVVRRKLCLGTDYIYFKNARDATNKNKSKRLKTITENKI</sequence>
<keyword evidence="1" id="KW-0732">Signal</keyword>
<dbReference type="EMBL" id="HBUE01040975">
    <property type="protein sequence ID" value="CAG6460623.1"/>
    <property type="molecule type" value="Transcribed_RNA"/>
</dbReference>
<dbReference type="AlphaFoldDB" id="A0A8D8AS16"/>
<evidence type="ECO:0000256" key="1">
    <source>
        <dbReference type="SAM" id="SignalP"/>
    </source>
</evidence>
<evidence type="ECO:0000313" key="2">
    <source>
        <dbReference type="EMBL" id="CAG6460623.1"/>
    </source>
</evidence>
<reference evidence="2" key="1">
    <citation type="submission" date="2021-05" db="EMBL/GenBank/DDBJ databases">
        <authorList>
            <person name="Alioto T."/>
            <person name="Alioto T."/>
            <person name="Gomez Garrido J."/>
        </authorList>
    </citation>
    <scope>NUCLEOTIDE SEQUENCE</scope>
</reference>
<feature type="chain" id="PRO_5034928039" evidence="1">
    <location>
        <begin position="31"/>
        <end position="124"/>
    </location>
</feature>
<proteinExistence type="predicted"/>
<organism evidence="2">
    <name type="scientific">Culex pipiens</name>
    <name type="common">House mosquito</name>
    <dbReference type="NCBI Taxonomy" id="7175"/>
    <lineage>
        <taxon>Eukaryota</taxon>
        <taxon>Metazoa</taxon>
        <taxon>Ecdysozoa</taxon>
        <taxon>Arthropoda</taxon>
        <taxon>Hexapoda</taxon>
        <taxon>Insecta</taxon>
        <taxon>Pterygota</taxon>
        <taxon>Neoptera</taxon>
        <taxon>Endopterygota</taxon>
        <taxon>Diptera</taxon>
        <taxon>Nematocera</taxon>
        <taxon>Culicoidea</taxon>
        <taxon>Culicidae</taxon>
        <taxon>Culicinae</taxon>
        <taxon>Culicini</taxon>
        <taxon>Culex</taxon>
        <taxon>Culex</taxon>
    </lineage>
</organism>
<protein>
    <submittedName>
        <fullName evidence="2">(northern house mosquito) hypothetical protein</fullName>
    </submittedName>
</protein>